<proteinExistence type="predicted"/>
<evidence type="ECO:0000256" key="1">
    <source>
        <dbReference type="SAM" id="Phobius"/>
    </source>
</evidence>
<dbReference type="RefSeq" id="XP_067481036.1">
    <property type="nucleotide sequence ID" value="XM_067626775.1"/>
</dbReference>
<keyword evidence="3" id="KW-1185">Reference proteome</keyword>
<reference evidence="3" key="1">
    <citation type="journal article" date="2017" name="Genome Biol.">
        <title>Comparative genomics reveals high biological diversity and specific adaptations in the industrially and medically important fungal genus Aspergillus.</title>
        <authorList>
            <person name="de Vries R.P."/>
            <person name="Riley R."/>
            <person name="Wiebenga A."/>
            <person name="Aguilar-Osorio G."/>
            <person name="Amillis S."/>
            <person name="Uchima C.A."/>
            <person name="Anderluh G."/>
            <person name="Asadollahi M."/>
            <person name="Askin M."/>
            <person name="Barry K."/>
            <person name="Battaglia E."/>
            <person name="Bayram O."/>
            <person name="Benocci T."/>
            <person name="Braus-Stromeyer S.A."/>
            <person name="Caldana C."/>
            <person name="Canovas D."/>
            <person name="Cerqueira G.C."/>
            <person name="Chen F."/>
            <person name="Chen W."/>
            <person name="Choi C."/>
            <person name="Clum A."/>
            <person name="Dos Santos R.A."/>
            <person name="Damasio A.R."/>
            <person name="Diallinas G."/>
            <person name="Emri T."/>
            <person name="Fekete E."/>
            <person name="Flipphi M."/>
            <person name="Freyberg S."/>
            <person name="Gallo A."/>
            <person name="Gournas C."/>
            <person name="Habgood R."/>
            <person name="Hainaut M."/>
            <person name="Harispe M.L."/>
            <person name="Henrissat B."/>
            <person name="Hilden K.S."/>
            <person name="Hope R."/>
            <person name="Hossain A."/>
            <person name="Karabika E."/>
            <person name="Karaffa L."/>
            <person name="Karanyi Z."/>
            <person name="Krasevec N."/>
            <person name="Kuo A."/>
            <person name="Kusch H."/>
            <person name="LaButti K."/>
            <person name="Lagendijk E.L."/>
            <person name="Lapidus A."/>
            <person name="Levasseur A."/>
            <person name="Lindquist E."/>
            <person name="Lipzen A."/>
            <person name="Logrieco A.F."/>
            <person name="MacCabe A."/>
            <person name="Maekelae M.R."/>
            <person name="Malavazi I."/>
            <person name="Melin P."/>
            <person name="Meyer V."/>
            <person name="Mielnichuk N."/>
            <person name="Miskei M."/>
            <person name="Molnar A.P."/>
            <person name="Mule G."/>
            <person name="Ngan C.Y."/>
            <person name="Orejas M."/>
            <person name="Orosz E."/>
            <person name="Ouedraogo J.P."/>
            <person name="Overkamp K.M."/>
            <person name="Park H.-S."/>
            <person name="Perrone G."/>
            <person name="Piumi F."/>
            <person name="Punt P.J."/>
            <person name="Ram A.F."/>
            <person name="Ramon A."/>
            <person name="Rauscher S."/>
            <person name="Record E."/>
            <person name="Riano-Pachon D.M."/>
            <person name="Robert V."/>
            <person name="Roehrig J."/>
            <person name="Ruller R."/>
            <person name="Salamov A."/>
            <person name="Salih N.S."/>
            <person name="Samson R.A."/>
            <person name="Sandor E."/>
            <person name="Sanguinetti M."/>
            <person name="Schuetze T."/>
            <person name="Sepcic K."/>
            <person name="Shelest E."/>
            <person name="Sherlock G."/>
            <person name="Sophianopoulou V."/>
            <person name="Squina F.M."/>
            <person name="Sun H."/>
            <person name="Susca A."/>
            <person name="Todd R.B."/>
            <person name="Tsang A."/>
            <person name="Unkles S.E."/>
            <person name="van de Wiele N."/>
            <person name="van Rossen-Uffink D."/>
            <person name="Oliveira J.V."/>
            <person name="Vesth T.C."/>
            <person name="Visser J."/>
            <person name="Yu J.-H."/>
            <person name="Zhou M."/>
            <person name="Andersen M.R."/>
            <person name="Archer D.B."/>
            <person name="Baker S.E."/>
            <person name="Benoit I."/>
            <person name="Brakhage A.A."/>
            <person name="Braus G.H."/>
            <person name="Fischer R."/>
            <person name="Frisvad J.C."/>
            <person name="Goldman G.H."/>
            <person name="Houbraken J."/>
            <person name="Oakley B."/>
            <person name="Pocsi I."/>
            <person name="Scazzocchio C."/>
            <person name="Seiboth B."/>
            <person name="vanKuyk P.A."/>
            <person name="Wortman J."/>
            <person name="Dyer P.S."/>
            <person name="Grigoriev I.V."/>
        </authorList>
    </citation>
    <scope>NUCLEOTIDE SEQUENCE [LARGE SCALE GENOMIC DNA]</scope>
    <source>
        <strain evidence="3">CBS 101740 / IMI 381727 / IBT 21946</strain>
    </source>
</reference>
<dbReference type="AlphaFoldDB" id="A0A1L9UQ14"/>
<dbReference type="GeneID" id="93579263"/>
<gene>
    <name evidence="2" type="ORF">ASPBRDRAFT_516806</name>
</gene>
<protein>
    <submittedName>
        <fullName evidence="2">Uncharacterized protein</fullName>
    </submittedName>
</protein>
<evidence type="ECO:0000313" key="2">
    <source>
        <dbReference type="EMBL" id="OJJ73788.1"/>
    </source>
</evidence>
<evidence type="ECO:0000313" key="3">
    <source>
        <dbReference type="Proteomes" id="UP000184499"/>
    </source>
</evidence>
<feature type="transmembrane region" description="Helical" evidence="1">
    <location>
        <begin position="64"/>
        <end position="81"/>
    </location>
</feature>
<organism evidence="2 3">
    <name type="scientific">Aspergillus brasiliensis (strain CBS 101740 / IMI 381727 / IBT 21946)</name>
    <dbReference type="NCBI Taxonomy" id="767769"/>
    <lineage>
        <taxon>Eukaryota</taxon>
        <taxon>Fungi</taxon>
        <taxon>Dikarya</taxon>
        <taxon>Ascomycota</taxon>
        <taxon>Pezizomycotina</taxon>
        <taxon>Eurotiomycetes</taxon>
        <taxon>Eurotiomycetidae</taxon>
        <taxon>Eurotiales</taxon>
        <taxon>Aspergillaceae</taxon>
        <taxon>Aspergillus</taxon>
        <taxon>Aspergillus subgen. Circumdati</taxon>
    </lineage>
</organism>
<keyword evidence="1" id="KW-0472">Membrane</keyword>
<sequence length="88" mass="10329">MQRVPDSIHPGRFDEIRIRRDLTLAVFGYAFPVPFPGAGWEMDLVWVGLVLVLVLVLDFPPREIFQFLAFIYLLHLFPLQVERESRFV</sequence>
<dbReference type="EMBL" id="KV878682">
    <property type="protein sequence ID" value="OJJ73788.1"/>
    <property type="molecule type" value="Genomic_DNA"/>
</dbReference>
<dbReference type="VEuPathDB" id="FungiDB:ASPBRDRAFT_516806"/>
<feature type="transmembrane region" description="Helical" evidence="1">
    <location>
        <begin position="38"/>
        <end position="57"/>
    </location>
</feature>
<dbReference type="Proteomes" id="UP000184499">
    <property type="component" value="Unassembled WGS sequence"/>
</dbReference>
<accession>A0A1L9UQ14</accession>
<keyword evidence="1" id="KW-0812">Transmembrane</keyword>
<name>A0A1L9UQ14_ASPBC</name>
<keyword evidence="1" id="KW-1133">Transmembrane helix</keyword>